<dbReference type="PANTHER" id="PTHR34039:SF1">
    <property type="entry name" value="UPF0102 PROTEIN YRAN"/>
    <property type="match status" value="1"/>
</dbReference>
<dbReference type="InterPro" id="IPR003509">
    <property type="entry name" value="UPF0102_YraN-like"/>
</dbReference>
<dbReference type="RefSeq" id="WP_373654756.1">
    <property type="nucleotide sequence ID" value="NZ_JBGUAW010000002.1"/>
</dbReference>
<evidence type="ECO:0000256" key="2">
    <source>
        <dbReference type="HAMAP-Rule" id="MF_00048"/>
    </source>
</evidence>
<evidence type="ECO:0000313" key="3">
    <source>
        <dbReference type="EMBL" id="MFA9459978.1"/>
    </source>
</evidence>
<dbReference type="EMBL" id="JBGUAW010000002">
    <property type="protein sequence ID" value="MFA9459978.1"/>
    <property type="molecule type" value="Genomic_DNA"/>
</dbReference>
<organism evidence="3 4">
    <name type="scientific">Thiohalorhabdus methylotrophus</name>
    <dbReference type="NCBI Taxonomy" id="3242694"/>
    <lineage>
        <taxon>Bacteria</taxon>
        <taxon>Pseudomonadati</taxon>
        <taxon>Pseudomonadota</taxon>
        <taxon>Gammaproteobacteria</taxon>
        <taxon>Thiohalorhabdales</taxon>
        <taxon>Thiohalorhabdaceae</taxon>
        <taxon>Thiohalorhabdus</taxon>
    </lineage>
</organism>
<dbReference type="Gene3D" id="3.40.1350.10">
    <property type="match status" value="1"/>
</dbReference>
<reference evidence="3 4" key="1">
    <citation type="submission" date="2024-08" db="EMBL/GenBank/DDBJ databases">
        <title>Whole-genome sequencing of halo(alkali)philic microorganisms from hypersaline lakes.</title>
        <authorList>
            <person name="Sorokin D.Y."/>
            <person name="Merkel A.Y."/>
            <person name="Messina E."/>
            <person name="Yakimov M."/>
        </authorList>
    </citation>
    <scope>NUCLEOTIDE SEQUENCE [LARGE SCALE GENOMIC DNA]</scope>
    <source>
        <strain evidence="3 4">Cl-TMA</strain>
    </source>
</reference>
<evidence type="ECO:0000313" key="4">
    <source>
        <dbReference type="Proteomes" id="UP001575181"/>
    </source>
</evidence>
<proteinExistence type="inferred from homology"/>
<evidence type="ECO:0000256" key="1">
    <source>
        <dbReference type="ARBA" id="ARBA00006738"/>
    </source>
</evidence>
<accession>A0ABV4TRV5</accession>
<dbReference type="Proteomes" id="UP001575181">
    <property type="component" value="Unassembled WGS sequence"/>
</dbReference>
<sequence length="124" mass="14056">MARTSAQRTGDAAERQALKHLQRRGKHHFVARNFHAKGGEVDLVTLDGEVLVFTEVRARADSAYGTAEETVGPRKQKRIIQAARAFLAIHPEHAARFCRFDVVALHGRELRWIRDAFRPDATWS</sequence>
<dbReference type="SUPFAM" id="SSF52980">
    <property type="entry name" value="Restriction endonuclease-like"/>
    <property type="match status" value="1"/>
</dbReference>
<protein>
    <recommendedName>
        <fullName evidence="2">UPF0102 protein ACERLL_03975</fullName>
    </recommendedName>
</protein>
<name>A0ABV4TRV5_9GAMM</name>
<dbReference type="PANTHER" id="PTHR34039">
    <property type="entry name" value="UPF0102 PROTEIN YRAN"/>
    <property type="match status" value="1"/>
</dbReference>
<gene>
    <name evidence="3" type="ORF">ACERLL_03975</name>
</gene>
<keyword evidence="4" id="KW-1185">Reference proteome</keyword>
<dbReference type="HAMAP" id="MF_00048">
    <property type="entry name" value="UPF0102"/>
    <property type="match status" value="1"/>
</dbReference>
<dbReference type="NCBIfam" id="TIGR00252">
    <property type="entry name" value="YraN family protein"/>
    <property type="match status" value="1"/>
</dbReference>
<comment type="similarity">
    <text evidence="1 2">Belongs to the UPF0102 family.</text>
</comment>
<dbReference type="NCBIfam" id="NF009150">
    <property type="entry name" value="PRK12497.1-3"/>
    <property type="match status" value="1"/>
</dbReference>
<dbReference type="InterPro" id="IPR011856">
    <property type="entry name" value="tRNA_endonuc-like_dom_sf"/>
</dbReference>
<comment type="caution">
    <text evidence="3">The sequence shown here is derived from an EMBL/GenBank/DDBJ whole genome shotgun (WGS) entry which is preliminary data.</text>
</comment>
<dbReference type="Pfam" id="PF02021">
    <property type="entry name" value="UPF0102"/>
    <property type="match status" value="1"/>
</dbReference>
<dbReference type="InterPro" id="IPR011335">
    <property type="entry name" value="Restrct_endonuc-II-like"/>
</dbReference>